<dbReference type="EMBL" id="CVMV01000111">
    <property type="protein sequence ID" value="CRG97786.1"/>
    <property type="molecule type" value="Genomic_DNA"/>
</dbReference>
<name>A0A1J1GYX8_PLAGA</name>
<keyword evidence="1" id="KW-0472">Membrane</keyword>
<evidence type="ECO:0000313" key="2">
    <source>
        <dbReference type="EMBL" id="CRG97786.1"/>
    </source>
</evidence>
<evidence type="ECO:0008006" key="4">
    <source>
        <dbReference type="Google" id="ProtNLM"/>
    </source>
</evidence>
<reference evidence="2" key="1">
    <citation type="submission" date="2015-04" db="EMBL/GenBank/DDBJ databases">
        <authorList>
            <consortium name="Pathogen Informatics"/>
        </authorList>
    </citation>
    <scope>NUCLEOTIDE SEQUENCE [LARGE SCALE GENOMIC DNA]</scope>
    <source>
        <strain evidence="2">8A</strain>
    </source>
</reference>
<comment type="caution">
    <text evidence="2">The sequence shown here is derived from an EMBL/GenBank/DDBJ whole genome shotgun (WGS) entry which is preliminary data.</text>
</comment>
<keyword evidence="1" id="KW-0812">Transmembrane</keyword>
<dbReference type="Proteomes" id="UP000220797">
    <property type="component" value="Unassembled WGS sequence"/>
</dbReference>
<sequence>MFAFLILILQYSNNISFESWNIKKISEGTFRLKAKRALSENIFKKSKSESTENLLDAHEKEEINVKQDEKEKDLIKSNTQKSIFHSIIIPKPSETIVEILNENNVNKQKVTKCKYKFIITFFFSLVFLSLPLYLVYLSHTEYLYNSKDHRKMYHFIMSYCFLMISCFICLLYRKVA</sequence>
<feature type="transmembrane region" description="Helical" evidence="1">
    <location>
        <begin position="152"/>
        <end position="172"/>
    </location>
</feature>
<organism evidence="2 3">
    <name type="scientific">Plasmodium gallinaceum</name>
    <dbReference type="NCBI Taxonomy" id="5849"/>
    <lineage>
        <taxon>Eukaryota</taxon>
        <taxon>Sar</taxon>
        <taxon>Alveolata</taxon>
        <taxon>Apicomplexa</taxon>
        <taxon>Aconoidasida</taxon>
        <taxon>Haemosporida</taxon>
        <taxon>Plasmodiidae</taxon>
        <taxon>Plasmodium</taxon>
        <taxon>Plasmodium (Haemamoeba)</taxon>
    </lineage>
</organism>
<dbReference type="GeneID" id="39728744"/>
<keyword evidence="1" id="KW-1133">Transmembrane helix</keyword>
<gene>
    <name evidence="2" type="ORF">PGAL8A_00022100</name>
</gene>
<protein>
    <recommendedName>
        <fullName evidence="4">Fam-h protein</fullName>
    </recommendedName>
</protein>
<proteinExistence type="predicted"/>
<feature type="transmembrane region" description="Helical" evidence="1">
    <location>
        <begin position="117"/>
        <end position="137"/>
    </location>
</feature>
<dbReference type="RefSeq" id="XP_028530587.1">
    <property type="nucleotide sequence ID" value="XM_028674212.1"/>
</dbReference>
<dbReference type="VEuPathDB" id="PlasmoDB:PGAL8A_00022100"/>
<evidence type="ECO:0000313" key="3">
    <source>
        <dbReference type="Proteomes" id="UP000220797"/>
    </source>
</evidence>
<accession>A0A1J1GYX8</accession>
<keyword evidence="3" id="KW-1185">Reference proteome</keyword>
<evidence type="ECO:0000256" key="1">
    <source>
        <dbReference type="SAM" id="Phobius"/>
    </source>
</evidence>
<dbReference type="AlphaFoldDB" id="A0A1J1GYX8"/>